<dbReference type="AlphaFoldDB" id="A0A172XRC7"/>
<evidence type="ECO:0008006" key="3">
    <source>
        <dbReference type="Google" id="ProtNLM"/>
    </source>
</evidence>
<evidence type="ECO:0000313" key="1">
    <source>
        <dbReference type="EMBL" id="ANF49385.1"/>
    </source>
</evidence>
<dbReference type="RefSeq" id="WP_066750683.1">
    <property type="nucleotide sequence ID" value="NZ_CP015199.1"/>
</dbReference>
<sequence length="101" mass="11976">MQTVIISNFFIEKINKKYSPEFIDKIVEEISLNPKTGKLISSSKNLYLYKLGICDKKKHEYNLVYFFENRNTSIYFINIFKDKENDILNKAIFYLASDAMK</sequence>
<evidence type="ECO:0000313" key="2">
    <source>
        <dbReference type="Proteomes" id="UP000077824"/>
    </source>
</evidence>
<name>A0A172XRC7_9FLAO</name>
<keyword evidence="2" id="KW-1185">Reference proteome</keyword>
<dbReference type="OrthoDB" id="197283at2"/>
<organism evidence="1 2">
    <name type="scientific">Chryseobacterium glaciei</name>
    <dbReference type="NCBI Taxonomy" id="1685010"/>
    <lineage>
        <taxon>Bacteria</taxon>
        <taxon>Pseudomonadati</taxon>
        <taxon>Bacteroidota</taxon>
        <taxon>Flavobacteriia</taxon>
        <taxon>Flavobacteriales</taxon>
        <taxon>Weeksellaceae</taxon>
        <taxon>Chryseobacterium group</taxon>
        <taxon>Chryseobacterium</taxon>
    </lineage>
</organism>
<protein>
    <recommendedName>
        <fullName evidence="3">Addiction module toxin RelE</fullName>
    </recommendedName>
</protein>
<accession>A0A172XRC7</accession>
<reference evidence="1 2" key="1">
    <citation type="submission" date="2016-04" db="EMBL/GenBank/DDBJ databases">
        <title>Complete Genome Sequence of Chryseobacterium sp. IHBB 10212.</title>
        <authorList>
            <person name="Pal M."/>
            <person name="Swarnkar M.K."/>
            <person name="Kaushal K."/>
            <person name="Chhibber S."/>
            <person name="Singh A.K."/>
            <person name="Gulati A."/>
        </authorList>
    </citation>
    <scope>NUCLEOTIDE SEQUENCE [LARGE SCALE GENOMIC DNA]</scope>
    <source>
        <strain evidence="1 2">IHBB 10212</strain>
    </source>
</reference>
<dbReference type="KEGG" id="chh:A0O34_01915"/>
<dbReference type="EMBL" id="CP015199">
    <property type="protein sequence ID" value="ANF49385.1"/>
    <property type="molecule type" value="Genomic_DNA"/>
</dbReference>
<gene>
    <name evidence="1" type="ORF">A0O34_01915</name>
</gene>
<proteinExistence type="predicted"/>
<dbReference type="Proteomes" id="UP000077824">
    <property type="component" value="Chromosome"/>
</dbReference>